<dbReference type="OrthoDB" id="3071225at2759"/>
<feature type="compositionally biased region" description="Low complexity" evidence="1">
    <location>
        <begin position="561"/>
        <end position="585"/>
    </location>
</feature>
<evidence type="ECO:0000256" key="1">
    <source>
        <dbReference type="SAM" id="MobiDB-lite"/>
    </source>
</evidence>
<dbReference type="InParanoid" id="A0A409VPH0"/>
<feature type="compositionally biased region" description="Basic and acidic residues" evidence="1">
    <location>
        <begin position="642"/>
        <end position="655"/>
    </location>
</feature>
<dbReference type="AlphaFoldDB" id="A0A409VPH0"/>
<name>A0A409VPH0_9AGAR</name>
<accession>A0A409VPH0</accession>
<sequence>MLALRSIIEFNSQILPSPWNRGPPIPASSYPRRVGNAPATNPSTSVSSLIDDIDVEVPRHEAGTPDLTHSPSSTISTVSLEDDGIKRIFSPSRFRLLELEGDGDPLLQRPQKEELNPHALPFVPSFLKYSGLHNPISNSLDTDFSYATPPLDLDMQSLDFSTPYPVEALPTPLLNCPPHPRTVSLPPLYPPGLPHPPMYSTPTQDNPAPGPPCPPPQYLPVLLDALKPGRTAREREVLAGVIVNIVDDWNMDSLLELAERIGMEACDPTAEAATVLEPPPTPGADLSLLLGEEPNRPTKVAELASALKNHFDKHHADVGQFFRWNLAETVLTRFIHFWDCEKPKAIILGGRPAPGYVQSALTLSRSIAAFFRQGLISNSHISMCLSVLLKNLQSAEHIEAMSNLVMGCGRSFWEPANPEIPASADPQTGANGSLLMSTSNSDTTKMEVVKHVSTFLTGLHAILCAGRKLSDYESVLGYALEPRHVEETLLSMRTLISQFNNIPLSQSHRNLNTVFLSNLYSLIISMPSSNSPALQPEALIQMSASPLIHTPKPLYHYPPDSEAGSSRSVISSRSGSNPSPSSTLVSSATTVVAEDDYGSKHFLDFATTLGKNSKYIARLNPMYWKRSQPKAPDFEQSVVEKNLSKEPPPETDRPKVIYESGPQPAPSSIQPQESPYCRSWRFELKAALNTTDSYCRIRCVNMLISSIDSWTEEEMLDLATTLVSGVSNPTVVNIHDHYSNLCLLLYRSFSKVCPKGGYDQMFLTVLSNVVYSTFVYQWETVRIFIASDLILAVNIILHSQKHNPKAIVFERSPSIGRVQFVVSALAISKFIGSLYRVRLMSRSSVKKCLDILLNNASTAEHFVAIRLILANAGANHWRSCLRGDAKAELGRVKACISEEAKRVPCDRSLLVHPPPYNAVKSVVEYIHRDLDDFANLLDGK</sequence>
<feature type="region of interest" description="Disordered" evidence="1">
    <location>
        <begin position="551"/>
        <end position="585"/>
    </location>
</feature>
<feature type="region of interest" description="Disordered" evidence="1">
    <location>
        <begin position="18"/>
        <end position="48"/>
    </location>
</feature>
<dbReference type="EMBL" id="NHYE01005602">
    <property type="protein sequence ID" value="PPQ68119.1"/>
    <property type="molecule type" value="Genomic_DNA"/>
</dbReference>
<reference evidence="2 3" key="1">
    <citation type="journal article" date="2018" name="Evol. Lett.">
        <title>Horizontal gene cluster transfer increased hallucinogenic mushroom diversity.</title>
        <authorList>
            <person name="Reynolds H.T."/>
            <person name="Vijayakumar V."/>
            <person name="Gluck-Thaler E."/>
            <person name="Korotkin H.B."/>
            <person name="Matheny P.B."/>
            <person name="Slot J.C."/>
        </authorList>
    </citation>
    <scope>NUCLEOTIDE SEQUENCE [LARGE SCALE GENOMIC DNA]</scope>
    <source>
        <strain evidence="2 3">SRW20</strain>
    </source>
</reference>
<protein>
    <submittedName>
        <fullName evidence="2">Uncharacterized protein</fullName>
    </submittedName>
</protein>
<proteinExistence type="predicted"/>
<evidence type="ECO:0000313" key="2">
    <source>
        <dbReference type="EMBL" id="PPQ68119.1"/>
    </source>
</evidence>
<evidence type="ECO:0000313" key="3">
    <source>
        <dbReference type="Proteomes" id="UP000284706"/>
    </source>
</evidence>
<keyword evidence="3" id="KW-1185">Reference proteome</keyword>
<feature type="compositionally biased region" description="Polar residues" evidence="1">
    <location>
        <begin position="38"/>
        <end position="48"/>
    </location>
</feature>
<dbReference type="Proteomes" id="UP000284706">
    <property type="component" value="Unassembled WGS sequence"/>
</dbReference>
<feature type="region of interest" description="Disordered" evidence="1">
    <location>
        <begin position="630"/>
        <end position="655"/>
    </location>
</feature>
<organism evidence="2 3">
    <name type="scientific">Gymnopilus dilepis</name>
    <dbReference type="NCBI Taxonomy" id="231916"/>
    <lineage>
        <taxon>Eukaryota</taxon>
        <taxon>Fungi</taxon>
        <taxon>Dikarya</taxon>
        <taxon>Basidiomycota</taxon>
        <taxon>Agaricomycotina</taxon>
        <taxon>Agaricomycetes</taxon>
        <taxon>Agaricomycetidae</taxon>
        <taxon>Agaricales</taxon>
        <taxon>Agaricineae</taxon>
        <taxon>Hymenogastraceae</taxon>
        <taxon>Gymnopilus</taxon>
    </lineage>
</organism>
<gene>
    <name evidence="2" type="ORF">CVT26_005740</name>
</gene>
<comment type="caution">
    <text evidence="2">The sequence shown here is derived from an EMBL/GenBank/DDBJ whole genome shotgun (WGS) entry which is preliminary data.</text>
</comment>